<evidence type="ECO:0000313" key="2">
    <source>
        <dbReference type="Proteomes" id="UP000325395"/>
    </source>
</evidence>
<sequence length="121" mass="14282">MLLMRSPKIQYPPYCACWGCGMPQSICPQWETRDWRNCEYRDVMIPMTAAMLYGPWASQVQPLWARRLQGFGVDWQDLPQVKQFLGQATAGAKGQHSQLFASFCWLRRIYIEIEQRQRYSK</sequence>
<reference evidence="1 2" key="1">
    <citation type="submission" date="2019-04" db="EMBL/GenBank/DDBJ databases">
        <authorList>
            <consortium name="DOE Joint Genome Institute"/>
            <person name="Mondo S."/>
            <person name="Kjaerbolling I."/>
            <person name="Vesth T."/>
            <person name="Frisvad J.C."/>
            <person name="Nybo J.L."/>
            <person name="Theobald S."/>
            <person name="Kildgaard S."/>
            <person name="Isbrandt T."/>
            <person name="Kuo A."/>
            <person name="Sato A."/>
            <person name="Lyhne E.K."/>
            <person name="Kogle M.E."/>
            <person name="Wiebenga A."/>
            <person name="Kun R.S."/>
            <person name="Lubbers R.J."/>
            <person name="Makela M.R."/>
            <person name="Barry K."/>
            <person name="Chovatia M."/>
            <person name="Clum A."/>
            <person name="Daum C."/>
            <person name="Haridas S."/>
            <person name="He G."/>
            <person name="LaButti K."/>
            <person name="Lipzen A."/>
            <person name="Riley R."/>
            <person name="Salamov A."/>
            <person name="Simmons B.A."/>
            <person name="Magnuson J.K."/>
            <person name="Henrissat B."/>
            <person name="Mortensen U.H."/>
            <person name="Larsen T.O."/>
            <person name="Devries R.P."/>
            <person name="Grigoriev I.V."/>
            <person name="Machida M."/>
            <person name="Baker S.E."/>
            <person name="Andersen M.R."/>
            <person name="Cantor M.N."/>
            <person name="Hua S.X."/>
        </authorList>
    </citation>
    <scope>NUCLEOTIDE SEQUENCE [LARGE SCALE GENOMIC DNA]</scope>
    <source>
        <strain evidence="1 2">CBS 117616</strain>
    </source>
</reference>
<evidence type="ECO:0000313" key="1">
    <source>
        <dbReference type="EMBL" id="KAE8410165.1"/>
    </source>
</evidence>
<gene>
    <name evidence="1" type="ORF">BDV36DRAFT_289795</name>
</gene>
<dbReference type="EMBL" id="ML736032">
    <property type="protein sequence ID" value="KAE8410165.1"/>
    <property type="molecule type" value="Genomic_DNA"/>
</dbReference>
<protein>
    <submittedName>
        <fullName evidence="1">Uncharacterized protein</fullName>
    </submittedName>
</protein>
<dbReference type="Proteomes" id="UP000325395">
    <property type="component" value="Unassembled WGS sequence"/>
</dbReference>
<proteinExistence type="predicted"/>
<keyword evidence="2" id="KW-1185">Reference proteome</keyword>
<name>A0ABQ6VZH7_9EURO</name>
<organism evidence="1 2">
    <name type="scientific">Aspergillus pseudocaelatus</name>
    <dbReference type="NCBI Taxonomy" id="1825620"/>
    <lineage>
        <taxon>Eukaryota</taxon>
        <taxon>Fungi</taxon>
        <taxon>Dikarya</taxon>
        <taxon>Ascomycota</taxon>
        <taxon>Pezizomycotina</taxon>
        <taxon>Eurotiomycetes</taxon>
        <taxon>Eurotiomycetidae</taxon>
        <taxon>Eurotiales</taxon>
        <taxon>Aspergillaceae</taxon>
        <taxon>Aspergillus</taxon>
        <taxon>Aspergillus subgen. Circumdati</taxon>
    </lineage>
</organism>
<accession>A0ABQ6VZH7</accession>